<evidence type="ECO:0000256" key="1">
    <source>
        <dbReference type="ARBA" id="ARBA00004429"/>
    </source>
</evidence>
<comment type="function">
    <text evidence="7">Part of the tripartite ATP-independent periplasmic (TRAP) transport system.</text>
</comment>
<feature type="domain" description="TRAP C4-dicarboxylate transport system permease DctM subunit" evidence="8">
    <location>
        <begin position="13"/>
        <end position="416"/>
    </location>
</feature>
<feature type="transmembrane region" description="Helical" evidence="7">
    <location>
        <begin position="30"/>
        <end position="50"/>
    </location>
</feature>
<keyword evidence="2" id="KW-1003">Cell membrane</keyword>
<dbReference type="GO" id="GO:0005886">
    <property type="term" value="C:plasma membrane"/>
    <property type="evidence" value="ECO:0007669"/>
    <property type="project" value="UniProtKB-SubCell"/>
</dbReference>
<gene>
    <name evidence="9" type="ORF">AL072_25800</name>
</gene>
<reference evidence="9 10" key="2">
    <citation type="journal article" date="2016" name="Genome Announc.">
        <title>Complete Genome Sequence of a Strain of Azospirillum thiophilum Isolated from a Sulfide Spring.</title>
        <authorList>
            <person name="Fomenkov A."/>
            <person name="Vincze T."/>
            <person name="Grabovich M."/>
            <person name="Anton B.P."/>
            <person name="Dubinina G."/>
            <person name="Orlova M."/>
            <person name="Belousova E."/>
            <person name="Roberts R.J."/>
        </authorList>
    </citation>
    <scope>NUCLEOTIDE SEQUENCE [LARGE SCALE GENOMIC DNA]</scope>
    <source>
        <strain evidence="9 10">BV-S</strain>
    </source>
</reference>
<comment type="similarity">
    <text evidence="7">Belongs to the TRAP transporter large permease family.</text>
</comment>
<accession>A0AAC8W3M7</accession>
<evidence type="ECO:0000256" key="2">
    <source>
        <dbReference type="ARBA" id="ARBA00022475"/>
    </source>
</evidence>
<dbReference type="GO" id="GO:0022857">
    <property type="term" value="F:transmembrane transporter activity"/>
    <property type="evidence" value="ECO:0007669"/>
    <property type="project" value="UniProtKB-UniRule"/>
</dbReference>
<feature type="transmembrane region" description="Helical" evidence="7">
    <location>
        <begin position="400"/>
        <end position="424"/>
    </location>
</feature>
<dbReference type="NCBIfam" id="TIGR00786">
    <property type="entry name" value="dctM"/>
    <property type="match status" value="1"/>
</dbReference>
<proteinExistence type="inferred from homology"/>
<dbReference type="AlphaFoldDB" id="A0AAC8W3M7"/>
<dbReference type="InterPro" id="IPR004681">
    <property type="entry name" value="TRAP_DctM"/>
</dbReference>
<evidence type="ECO:0000256" key="4">
    <source>
        <dbReference type="ARBA" id="ARBA00022692"/>
    </source>
</evidence>
<dbReference type="Proteomes" id="UP000069935">
    <property type="component" value="Chromosome 4"/>
</dbReference>
<evidence type="ECO:0000256" key="5">
    <source>
        <dbReference type="ARBA" id="ARBA00022989"/>
    </source>
</evidence>
<dbReference type="InterPro" id="IPR010656">
    <property type="entry name" value="DctM"/>
</dbReference>
<keyword evidence="4 7" id="KW-0812">Transmembrane</keyword>
<dbReference type="Pfam" id="PF06808">
    <property type="entry name" value="DctM"/>
    <property type="match status" value="1"/>
</dbReference>
<feature type="transmembrane region" description="Helical" evidence="7">
    <location>
        <begin position="313"/>
        <end position="344"/>
    </location>
</feature>
<protein>
    <recommendedName>
        <fullName evidence="7">TRAP transporter large permease protein</fullName>
    </recommendedName>
</protein>
<evidence type="ECO:0000313" key="10">
    <source>
        <dbReference type="Proteomes" id="UP000069935"/>
    </source>
</evidence>
<dbReference type="RefSeq" id="WP_045583805.1">
    <property type="nucleotide sequence ID" value="NZ_CP012404.1"/>
</dbReference>
<evidence type="ECO:0000259" key="8">
    <source>
        <dbReference type="Pfam" id="PF06808"/>
    </source>
</evidence>
<comment type="subcellular location">
    <subcellularLocation>
        <location evidence="1 7">Cell inner membrane</location>
        <topology evidence="1 7">Multi-pass membrane protein</topology>
    </subcellularLocation>
</comment>
<dbReference type="EMBL" id="CP012404">
    <property type="protein sequence ID" value="ALG74356.1"/>
    <property type="molecule type" value="Genomic_DNA"/>
</dbReference>
<comment type="subunit">
    <text evidence="7">The complex comprises the extracytoplasmic solute receptor protein and the two transmembrane proteins.</text>
</comment>
<feature type="transmembrane region" description="Helical" evidence="7">
    <location>
        <begin position="137"/>
        <end position="161"/>
    </location>
</feature>
<evidence type="ECO:0000256" key="6">
    <source>
        <dbReference type="ARBA" id="ARBA00023136"/>
    </source>
</evidence>
<keyword evidence="7" id="KW-0813">Transport</keyword>
<keyword evidence="5 7" id="KW-1133">Transmembrane helix</keyword>
<dbReference type="PANTHER" id="PTHR33362:SF5">
    <property type="entry name" value="C4-DICARBOXYLATE TRAP TRANSPORTER LARGE PERMEASE PROTEIN DCTM"/>
    <property type="match status" value="1"/>
</dbReference>
<organism evidence="9 10">
    <name type="scientific">Azospirillum thiophilum</name>
    <dbReference type="NCBI Taxonomy" id="528244"/>
    <lineage>
        <taxon>Bacteria</taxon>
        <taxon>Pseudomonadati</taxon>
        <taxon>Pseudomonadota</taxon>
        <taxon>Alphaproteobacteria</taxon>
        <taxon>Rhodospirillales</taxon>
        <taxon>Azospirillaceae</taxon>
        <taxon>Azospirillum</taxon>
    </lineage>
</organism>
<feature type="transmembrane region" description="Helical" evidence="7">
    <location>
        <begin position="216"/>
        <end position="236"/>
    </location>
</feature>
<sequence>MEGSLIALISVSAVGLFALGVPLVLIIGHWVLWVSIVTDFTLANLGVTLFEGINFFGLLALPLFILTGDIINAAGIAKRLTDFAYSTLSWVRGGLGMAAIGACGMFAAISGSNAATTATIGSIMYREMRDGKYGANFSAATLASGGVVGIIIPPSIVFVIYGFLMNLSIGDLFMAGLIPGALMILAMQAVCIVVSWRNSWGEVVPFKAGVSLRSGLRAYLGFMAIGIVLFGIYSGIFSPTEAAAMTVVFGFVAGTLVTGEIRWRSLPTVLLRSGQIAGMLVPLVALSIVMQQLLSIIGTQAFIANLLSGIGGYYATLGISMITVLIAGCFLESVPITIILAPILAPIAHAAGIDPIQFAMVFVIGAAIGFITPPFGLNLFVASSITGIPYLRIVPYVMPYLFALLIAWGLVALVPAFSTFLPAISGAG</sequence>
<evidence type="ECO:0000256" key="7">
    <source>
        <dbReference type="RuleBase" id="RU369079"/>
    </source>
</evidence>
<feature type="transmembrane region" description="Helical" evidence="7">
    <location>
        <begin position="280"/>
        <end position="307"/>
    </location>
</feature>
<keyword evidence="10" id="KW-1185">Reference proteome</keyword>
<reference evidence="10" key="1">
    <citation type="submission" date="2015-08" db="EMBL/GenBank/DDBJ databases">
        <title>Complete Genome Sequence of Azospirillum thiophilum BV-S.</title>
        <authorList>
            <person name="Fomenkov A."/>
            <person name="Vincze T."/>
            <person name="Grabovich M."/>
            <person name="Dubinina G."/>
            <person name="Orlova M."/>
            <person name="Belousova E."/>
            <person name="Roberts R.J."/>
        </authorList>
    </citation>
    <scope>NUCLEOTIDE SEQUENCE [LARGE SCALE GENOMIC DNA]</scope>
    <source>
        <strain evidence="10">BV-S</strain>
    </source>
</reference>
<name>A0AAC8W3M7_9PROT</name>
<dbReference type="PANTHER" id="PTHR33362">
    <property type="entry name" value="SIALIC ACID TRAP TRANSPORTER PERMEASE PROTEIN SIAT-RELATED"/>
    <property type="match status" value="1"/>
</dbReference>
<keyword evidence="3 7" id="KW-0997">Cell inner membrane</keyword>
<evidence type="ECO:0000256" key="3">
    <source>
        <dbReference type="ARBA" id="ARBA00022519"/>
    </source>
</evidence>
<feature type="transmembrane region" description="Helical" evidence="7">
    <location>
        <begin position="55"/>
        <end position="77"/>
    </location>
</feature>
<feature type="transmembrane region" description="Helical" evidence="7">
    <location>
        <begin position="242"/>
        <end position="259"/>
    </location>
</feature>
<dbReference type="PIRSF" id="PIRSF006066">
    <property type="entry name" value="HI0050"/>
    <property type="match status" value="1"/>
</dbReference>
<feature type="transmembrane region" description="Helical" evidence="7">
    <location>
        <begin position="97"/>
        <end position="125"/>
    </location>
</feature>
<feature type="transmembrane region" description="Helical" evidence="7">
    <location>
        <begin position="356"/>
        <end position="380"/>
    </location>
</feature>
<keyword evidence="6 7" id="KW-0472">Membrane</keyword>
<evidence type="ECO:0000313" key="9">
    <source>
        <dbReference type="EMBL" id="ALG74356.1"/>
    </source>
</evidence>
<dbReference type="KEGG" id="ati:AL072_25800"/>
<feature type="transmembrane region" description="Helical" evidence="7">
    <location>
        <begin position="173"/>
        <end position="196"/>
    </location>
</feature>